<proteinExistence type="predicted"/>
<comment type="caution">
    <text evidence="1">The sequence shown here is derived from an EMBL/GenBank/DDBJ whole genome shotgun (WGS) entry which is preliminary data.</text>
</comment>
<dbReference type="Proteomes" id="UP000234748">
    <property type="component" value="Unassembled WGS sequence"/>
</dbReference>
<organism evidence="1 2">
    <name type="scientific">Peribacillus deserti</name>
    <dbReference type="NCBI Taxonomy" id="673318"/>
    <lineage>
        <taxon>Bacteria</taxon>
        <taxon>Bacillati</taxon>
        <taxon>Bacillota</taxon>
        <taxon>Bacilli</taxon>
        <taxon>Bacillales</taxon>
        <taxon>Bacillaceae</taxon>
        <taxon>Peribacillus</taxon>
    </lineage>
</organism>
<evidence type="ECO:0000313" key="2">
    <source>
        <dbReference type="Proteomes" id="UP000234748"/>
    </source>
</evidence>
<protein>
    <submittedName>
        <fullName evidence="1">Uncharacterized protein</fullName>
    </submittedName>
</protein>
<accession>A0A2N5M5C6</accession>
<keyword evidence="2" id="KW-1185">Reference proteome</keyword>
<reference evidence="1 2" key="1">
    <citation type="submission" date="2017-11" db="EMBL/GenBank/DDBJ databases">
        <title>Comparitive Functional Genomics of Dry Heat Resistant strains isolated from the Viking Spacecraft.</title>
        <authorList>
            <person name="Seuylemezian A."/>
            <person name="Cooper K."/>
            <person name="Vaishampayan P."/>
        </authorList>
    </citation>
    <scope>NUCLEOTIDE SEQUENCE [LARGE SCALE GENOMIC DNA]</scope>
    <source>
        <strain evidence="1 2">V1-29</strain>
    </source>
</reference>
<dbReference type="OrthoDB" id="2943302at2"/>
<dbReference type="EMBL" id="PGUY01000038">
    <property type="protein sequence ID" value="PLT29560.1"/>
    <property type="molecule type" value="Genomic_DNA"/>
</dbReference>
<gene>
    <name evidence="1" type="ORF">CUU66_12640</name>
</gene>
<dbReference type="AlphaFoldDB" id="A0A2N5M5C6"/>
<evidence type="ECO:0000313" key="1">
    <source>
        <dbReference type="EMBL" id="PLT29560.1"/>
    </source>
</evidence>
<name>A0A2N5M5C6_9BACI</name>
<sequence length="130" mass="14587">MNACRLILLKRLFSKRLLFFNKFCYVTLLFSQGDWSVRCETPAGAVGIVRLQRLDPPVISQSVHRKENRFPRPACLMLVGSEQGTSAFLSGEIPQAKPRRLTARPAESEHPGAEINLLFNSSKVCENSLL</sequence>